<organism evidence="2 3">
    <name type="scientific">Pseudorhizobium flavum</name>
    <dbReference type="NCBI Taxonomy" id="1335061"/>
    <lineage>
        <taxon>Bacteria</taxon>
        <taxon>Pseudomonadati</taxon>
        <taxon>Pseudomonadota</taxon>
        <taxon>Alphaproteobacteria</taxon>
        <taxon>Hyphomicrobiales</taxon>
        <taxon>Rhizobiaceae</taxon>
        <taxon>Rhizobium/Agrobacterium group</taxon>
        <taxon>Pseudorhizobium</taxon>
    </lineage>
</organism>
<evidence type="ECO:0000313" key="3">
    <source>
        <dbReference type="Proteomes" id="UP000535501"/>
    </source>
</evidence>
<proteinExistence type="predicted"/>
<accession>A0A7W9Z4B6</accession>
<dbReference type="Proteomes" id="UP000535501">
    <property type="component" value="Unassembled WGS sequence"/>
</dbReference>
<reference evidence="2 3" key="1">
    <citation type="submission" date="2020-08" db="EMBL/GenBank/DDBJ databases">
        <title>Genomic Encyclopedia of Type Strains, Phase IV (KMG-IV): sequencing the most valuable type-strain genomes for metagenomic binning, comparative biology and taxonomic classification.</title>
        <authorList>
            <person name="Goeker M."/>
        </authorList>
    </citation>
    <scope>NUCLEOTIDE SEQUENCE [LARGE SCALE GENOMIC DNA]</scope>
    <source>
        <strain evidence="2 3">DSM 102134</strain>
    </source>
</reference>
<dbReference type="InterPro" id="IPR015292">
    <property type="entry name" value="Tscrpt_reg_YbiH_C"/>
</dbReference>
<name>A0A7W9Z4B6_9HYPH</name>
<dbReference type="AlphaFoldDB" id="A0A7W9Z4B6"/>
<gene>
    <name evidence="2" type="ORF">HNQ75_004250</name>
</gene>
<dbReference type="Gene3D" id="1.10.357.10">
    <property type="entry name" value="Tetracycline Repressor, domain 2"/>
    <property type="match status" value="1"/>
</dbReference>
<evidence type="ECO:0000259" key="1">
    <source>
        <dbReference type="Pfam" id="PF09209"/>
    </source>
</evidence>
<dbReference type="EMBL" id="JACHEJ010000024">
    <property type="protein sequence ID" value="MBB6182261.1"/>
    <property type="molecule type" value="Genomic_DNA"/>
</dbReference>
<feature type="domain" description="Transcription regulator YbiH C-terminal" evidence="1">
    <location>
        <begin position="48"/>
        <end position="163"/>
    </location>
</feature>
<comment type="caution">
    <text evidence="2">The sequence shown here is derived from an EMBL/GenBank/DDBJ whole genome shotgun (WGS) entry which is preliminary data.</text>
</comment>
<dbReference type="SUPFAM" id="SSF48498">
    <property type="entry name" value="Tetracyclin repressor-like, C-terminal domain"/>
    <property type="match status" value="1"/>
</dbReference>
<sequence length="177" mass="20102">MSAIPYHFGGKKELYLAAAQTIADYASSRFGEAAAILETEEPAARVVRFEETLTHLLNMILEDAESSSWTSFVARCSYENDEAFALIYNQAIAPLLERLTRAASDFSERSSDDEALRLRVSAIVTAIVSFRFVRGITLRWMDWQQIEPHYVSHFEEMVRDLCRSNFLAHDFPAASRP</sequence>
<evidence type="ECO:0000313" key="2">
    <source>
        <dbReference type="EMBL" id="MBB6182261.1"/>
    </source>
</evidence>
<protein>
    <submittedName>
        <fullName evidence="2">AcrR family transcriptional regulator</fullName>
    </submittedName>
</protein>
<dbReference type="Pfam" id="PF09209">
    <property type="entry name" value="CecR_C"/>
    <property type="match status" value="1"/>
</dbReference>
<dbReference type="InterPro" id="IPR036271">
    <property type="entry name" value="Tet_transcr_reg_TetR-rel_C_sf"/>
</dbReference>
<keyword evidence="3" id="KW-1185">Reference proteome</keyword>